<evidence type="ECO:0000256" key="2">
    <source>
        <dbReference type="SAM" id="SignalP"/>
    </source>
</evidence>
<comment type="caution">
    <text evidence="3">The sequence shown here is derived from an EMBL/GenBank/DDBJ whole genome shotgun (WGS) entry which is preliminary data.</text>
</comment>
<feature type="compositionally biased region" description="Gly residues" evidence="1">
    <location>
        <begin position="151"/>
        <end position="160"/>
    </location>
</feature>
<keyword evidence="2" id="KW-0732">Signal</keyword>
<evidence type="ECO:0000313" key="4">
    <source>
        <dbReference type="Proteomes" id="UP000585905"/>
    </source>
</evidence>
<keyword evidence="4" id="KW-1185">Reference proteome</keyword>
<organism evidence="3 4">
    <name type="scientific">Microcella alkalica</name>
    <dbReference type="NCBI Taxonomy" id="355930"/>
    <lineage>
        <taxon>Bacteria</taxon>
        <taxon>Bacillati</taxon>
        <taxon>Actinomycetota</taxon>
        <taxon>Actinomycetes</taxon>
        <taxon>Micrococcales</taxon>
        <taxon>Microbacteriaceae</taxon>
        <taxon>Microcella</taxon>
    </lineage>
</organism>
<dbReference type="Proteomes" id="UP000585905">
    <property type="component" value="Unassembled WGS sequence"/>
</dbReference>
<protein>
    <submittedName>
        <fullName evidence="3">Putative membrane protein YgcG</fullName>
    </submittedName>
</protein>
<feature type="region of interest" description="Disordered" evidence="1">
    <location>
        <begin position="100"/>
        <end position="172"/>
    </location>
</feature>
<name>A0A839E667_9MICO</name>
<evidence type="ECO:0000256" key="1">
    <source>
        <dbReference type="SAM" id="MobiDB-lite"/>
    </source>
</evidence>
<accession>A0A839E667</accession>
<evidence type="ECO:0000313" key="3">
    <source>
        <dbReference type="EMBL" id="MBA8846806.1"/>
    </source>
</evidence>
<proteinExistence type="predicted"/>
<reference evidence="3 4" key="1">
    <citation type="submission" date="2020-07" db="EMBL/GenBank/DDBJ databases">
        <title>Sequencing the genomes of 1000 actinobacteria strains.</title>
        <authorList>
            <person name="Klenk H.-P."/>
        </authorList>
    </citation>
    <scope>NUCLEOTIDE SEQUENCE [LARGE SCALE GENOMIC DNA]</scope>
    <source>
        <strain evidence="3 4">DSM 19663</strain>
    </source>
</reference>
<sequence length="172" mass="16503">MIARLTSGLVLAFALTLAGCAPSSPARTYSPTAASELQSVVLSLSEAASVGDHAAAAGSLDQLEAATIAAFSRGELSDARFDAIMAAIALVRDDLETALAREAEATREPAPSPSPTDSGAGTSSGSTGTGGSTGGSTGTSGSSGGEAEPGNGNGRGNGGEPGPPDDRGKPGG</sequence>
<feature type="chain" id="PRO_5032962833" evidence="2">
    <location>
        <begin position="27"/>
        <end position="172"/>
    </location>
</feature>
<gene>
    <name evidence="3" type="ORF">FHX53_000370</name>
</gene>
<dbReference type="RefSeq" id="WP_182489656.1">
    <property type="nucleotide sequence ID" value="NZ_BAAAOV010000002.1"/>
</dbReference>
<dbReference type="EMBL" id="JACGWX010000001">
    <property type="protein sequence ID" value="MBA8846806.1"/>
    <property type="molecule type" value="Genomic_DNA"/>
</dbReference>
<dbReference type="AlphaFoldDB" id="A0A839E667"/>
<feature type="compositionally biased region" description="Low complexity" evidence="1">
    <location>
        <begin position="115"/>
        <end position="126"/>
    </location>
</feature>
<feature type="signal peptide" evidence="2">
    <location>
        <begin position="1"/>
        <end position="26"/>
    </location>
</feature>
<feature type="compositionally biased region" description="Gly residues" evidence="1">
    <location>
        <begin position="127"/>
        <end position="144"/>
    </location>
</feature>
<dbReference type="PROSITE" id="PS51257">
    <property type="entry name" value="PROKAR_LIPOPROTEIN"/>
    <property type="match status" value="1"/>
</dbReference>